<dbReference type="Proteomes" id="UP001652680">
    <property type="component" value="Unassembled WGS sequence"/>
</dbReference>
<keyword evidence="8" id="KW-0963">Cytoplasm</keyword>
<dbReference type="GO" id="GO:0005811">
    <property type="term" value="C:lipid droplet"/>
    <property type="evidence" value="ECO:0007669"/>
    <property type="project" value="UniProtKB-SubCell"/>
</dbReference>
<dbReference type="PANTHER" id="PTHR10663">
    <property type="entry name" value="GUANYL-NUCLEOTIDE EXCHANGE FACTOR"/>
    <property type="match status" value="1"/>
</dbReference>
<evidence type="ECO:0000256" key="11">
    <source>
        <dbReference type="ARBA" id="ARBA00022677"/>
    </source>
</evidence>
<feature type="domain" description="SEC7" evidence="17">
    <location>
        <begin position="634"/>
        <end position="826"/>
    </location>
</feature>
<dbReference type="OrthoDB" id="10258608at2759"/>
<keyword evidence="10" id="KW-0344">Guanine-nucleotide releasing factor</keyword>
<dbReference type="SUPFAM" id="SSF48425">
    <property type="entry name" value="Sec7 domain"/>
    <property type="match status" value="1"/>
</dbReference>
<evidence type="ECO:0000256" key="8">
    <source>
        <dbReference type="ARBA" id="ARBA00022490"/>
    </source>
</evidence>
<keyword evidence="13" id="KW-0333">Golgi apparatus</keyword>
<dbReference type="EnsemblMetazoa" id="XM_017125803.2">
    <property type="protein sequence ID" value="XP_016981292.1"/>
    <property type="gene ID" value="LOC108046219"/>
</dbReference>
<evidence type="ECO:0000256" key="5">
    <source>
        <dbReference type="ARBA" id="ARBA00004502"/>
    </source>
</evidence>
<evidence type="ECO:0000256" key="7">
    <source>
        <dbReference type="ARBA" id="ARBA00022448"/>
    </source>
</evidence>
<name>A0A6P4ET37_DRORH</name>
<reference evidence="20" key="2">
    <citation type="submission" date="2025-04" db="UniProtKB">
        <authorList>
            <consortium name="RefSeq"/>
        </authorList>
    </citation>
    <scope>IDENTIFICATION</scope>
</reference>
<sequence length="2002" mass="222259">MALPGNGIYVVRGEMATLMTAMRRGTRWNATAYVDDEKDSLLKMFIDLKQDLNRIEDLRLIEPQVFLAPFLEVIRTADTTGPLTSLALASVNKFLSYGLIDPTSPNLADIVERIADAVTHARFMGTDQSSDSVTFMRVIEVLHTLIRSPEGAAVSNETMCEVMLSCFKICFEARLSELLRRSAEQSLKDMVLLFFMRLPQFAEERSDTMLQKRLNIGDAASGATQEKLKRKAVQPAPAAPRKSSTVEDPPQTPQSANLAVPGHLKAPILATTPASPAGNILDMQGKITQTPTTTASLEVEETAASDAPVIQVDPADTDPLLVGEAGERSSTLTEANSSEYINSVGVRFTQQSTDQDAATLSPYGLPFIQELFRFLIIICKPKDEHNSDSMTHTGLSLLTVAFEVAADNIGKYEGLLELVKDDLCRNLISLLSSERLSIFAANLQLCFLLFESLRGHLKFQLEGYLRKLSEIIASDNPKTPYEMRELALDNLLQLWRIPGFVTELYINYDCDLYCTDMFESLTNLLSKYTLSATNAVYSTHIISMDTLISVIDSIERNCAAAKNSNNRESLPEPAPATGGSRHSRHNSGLEGIVIDSGNGVVVEEQVENIANFINTSSQRLRLQSGDGVGITTEQLANVKQKKRLLSQGTERFNQRPEKGVQYLQEHGILNAELDPMQVALFLRENPGLDKKMIGEYISKKKNVDSKILINFVDSFDFTGLRVDQALRLYLETFRLPGEAPLIFLVLEHFSDHWHTQNKEPFANVDAAFRLAYAIIMLNMDQHNSNAKRLNVPMTLEDFTKNLRGLNGGEDFDQNMLAQVFNAIKTEEIVMPAEQTGLVRENYQWKVLLRRGDTHDGHFHYVHDASYDVEIFNIVWGASLSALSFMFDKNTESGSQKTLAGFSKSAAISAHYNLHSDFDALVLTLCKFTTLLSSVEQHEPAPAINEIQQAVNFGLNGKAQAAMRTVFLLVHDYGDCLRESWKHILDLYLQLFRLKLLPKTLIEVEDFCEANGKALLILEKPREKQESGLFSSLYSFISSEGQREPTYEEQDFIKLGRKCIKECQLDQMLQESKFVQLESLQELLKCVLSLLKAPQGHKSIGLTYAEDQTVFWMEFLVKIVVHNRDRMIPLWPAVRDQMYLLLMGSASCGYDYLLNRCIVAVLKLAIYLMRNEELCPIVLQSLKMLLMLKPALLLRISKQISIGIYELLKTSAQNIHSEQDWQIIFNLLECVGAGAVPPSYDDAQLPLPPNGSAKSDGALSGEEDASTAPERGYTSDSELTKASAAPGASSPSAENWILVNNKDSELTTASRPQSPPSSSSPPVNTLIFSCQLLDHAPFALFKCWDSLAFIVRSVAHITPYNFEACVRCIRIFVEACRDGGIRQRRKLETAAKQRSAKKRSDRKPGGMASSASSSNLLLLTGDTADNQGHGSAAEQEDLAQRYEQLSIQLLDLMYTLYTRTAQIFRWWAEEGCTVPQSAALWSPGWCPLLQGIARLAMDRRREVRTHAISCLQQRALLVHDLQTLSGTEWCSCFHQVLFPLLNELLPESSASGQLDASLLEESRIRTATIMSKVFLQHLTTLIELGNAFNELWLDILDYIERFMKVGSDTLSEQMQEILKNMLLVMHSVRVFHNQDGSLQQALWELTWRRIGEFLPNLKEELFRDEGKRAQTLTNPAPVAAVVPVPQQQVPAVAILPSQVQTLGNESVTSAPYLVPAAPILTNQVEAYSNELITSASSTAAATPNLVSPVESPRRSIILQPPMADALQQPPSFVFAQPLIVPPHQPVATDPQPSTLLPDLVNEATAAVVQATTTSPMQSPQEADPPVPIVHQTNIVTTNNTYNSYAIEVPMASETAAEQLEQQQQLFYQQYYQQLQAQQQQLTAQTSDPAINVPISHLLAGNAYPSLPKMPQASLVHSFAPVFEAQATTGGAGPAADIYQEYVQNPYNLTLQQNPQQQQQQQQHQQGPGMATAFPAVATPANYFNVNVDPSSIPPGSELLYGQQ</sequence>
<comment type="subcellular location">
    <subcellularLocation>
        <location evidence="4">Cytoplasm</location>
    </subcellularLocation>
    <subcellularLocation>
        <location evidence="3">Endoplasmic reticulum-Golgi intermediate compartment</location>
    </subcellularLocation>
    <subcellularLocation>
        <location evidence="2">Golgi apparatus</location>
        <location evidence="2">cis-Golgi network</location>
    </subcellularLocation>
    <subcellularLocation>
        <location evidence="6">Golgi apparatus</location>
        <location evidence="6">trans-Golgi network</location>
    </subcellularLocation>
    <subcellularLocation>
        <location evidence="5">Lipid droplet</location>
    </subcellularLocation>
    <subcellularLocation>
        <location evidence="1">Membrane</location>
        <topology evidence="1">Peripheral membrane protein</topology>
    </subcellularLocation>
</comment>
<evidence type="ECO:0000256" key="14">
    <source>
        <dbReference type="ARBA" id="ARBA00023136"/>
    </source>
</evidence>
<dbReference type="Pfam" id="PF01369">
    <property type="entry name" value="Sec7"/>
    <property type="match status" value="1"/>
</dbReference>
<dbReference type="Pfam" id="PF12783">
    <property type="entry name" value="Sec7-like_HUS"/>
    <property type="match status" value="1"/>
</dbReference>
<keyword evidence="9" id="KW-0597">Phosphoprotein</keyword>
<dbReference type="InterPro" id="IPR032691">
    <property type="entry name" value="Mon2/Sec7/BIG1-like_HUS"/>
</dbReference>
<evidence type="ECO:0000256" key="10">
    <source>
        <dbReference type="ARBA" id="ARBA00022658"/>
    </source>
</evidence>
<evidence type="ECO:0000313" key="19">
    <source>
        <dbReference type="Proteomes" id="UP001652680"/>
    </source>
</evidence>
<dbReference type="InterPro" id="IPR000904">
    <property type="entry name" value="Sec7_dom"/>
</dbReference>
<evidence type="ECO:0000256" key="9">
    <source>
        <dbReference type="ARBA" id="ARBA00022553"/>
    </source>
</evidence>
<evidence type="ECO:0000256" key="12">
    <source>
        <dbReference type="ARBA" id="ARBA00022927"/>
    </source>
</evidence>
<feature type="region of interest" description="Disordered" evidence="16">
    <location>
        <begin position="562"/>
        <end position="588"/>
    </location>
</feature>
<dbReference type="CTD" id="36337"/>
<dbReference type="GO" id="GO:0016020">
    <property type="term" value="C:membrane"/>
    <property type="evidence" value="ECO:0007669"/>
    <property type="project" value="UniProtKB-SubCell"/>
</dbReference>
<gene>
    <name evidence="20" type="primary">LOC108046219</name>
    <name evidence="18" type="synonym">108046219</name>
</gene>
<keyword evidence="7" id="KW-0813">Transport</keyword>
<dbReference type="FunFam" id="1.10.220.20:FF:000004">
    <property type="entry name" value="Golgi-specific brefeldin A-resistance guanine nucleotide exchange factor 1"/>
    <property type="match status" value="1"/>
</dbReference>
<dbReference type="GO" id="GO:0005793">
    <property type="term" value="C:endoplasmic reticulum-Golgi intermediate compartment"/>
    <property type="evidence" value="ECO:0007669"/>
    <property type="project" value="UniProtKB-SubCell"/>
</dbReference>
<reference evidence="18" key="3">
    <citation type="submission" date="2025-05" db="UniProtKB">
        <authorList>
            <consortium name="EnsemblMetazoa"/>
        </authorList>
    </citation>
    <scope>IDENTIFICATION</scope>
</reference>
<dbReference type="GeneID" id="108046219"/>
<dbReference type="GO" id="GO:0005794">
    <property type="term" value="C:Golgi apparatus"/>
    <property type="evidence" value="ECO:0007669"/>
    <property type="project" value="UniProtKB-SubCell"/>
</dbReference>
<dbReference type="Gene3D" id="1.10.220.20">
    <property type="match status" value="1"/>
</dbReference>
<evidence type="ECO:0000256" key="6">
    <source>
        <dbReference type="ARBA" id="ARBA00004601"/>
    </source>
</evidence>
<keyword evidence="19" id="KW-1185">Reference proteome</keyword>
<dbReference type="Gene3D" id="1.10.1000.11">
    <property type="entry name" value="Arf Nucleotide-binding Site Opener,domain 2"/>
    <property type="match status" value="1"/>
</dbReference>
<dbReference type="RefSeq" id="XP_016981292.1">
    <property type="nucleotide sequence ID" value="XM_017125803.1"/>
</dbReference>
<dbReference type="GO" id="GO:0010256">
    <property type="term" value="P:endomembrane system organization"/>
    <property type="evidence" value="ECO:0007669"/>
    <property type="project" value="UniProtKB-ARBA"/>
</dbReference>
<reference evidence="19" key="1">
    <citation type="journal article" date="2021" name="Elife">
        <title>Highly contiguous assemblies of 101 drosophilid genomes.</title>
        <authorList>
            <person name="Kim B.Y."/>
            <person name="Wang J.R."/>
            <person name="Miller D.E."/>
            <person name="Barmina O."/>
            <person name="Delaney E."/>
            <person name="Thompson A."/>
            <person name="Comeault A.A."/>
            <person name="Peede D."/>
            <person name="D'Agostino E.R."/>
            <person name="Pelaez J."/>
            <person name="Aguilar J.M."/>
            <person name="Haji D."/>
            <person name="Matsunaga T."/>
            <person name="Armstrong E.E."/>
            <person name="Zych M."/>
            <person name="Ogawa Y."/>
            <person name="Stamenkovic-Radak M."/>
            <person name="Jelic M."/>
            <person name="Veselinovic M.S."/>
            <person name="Tanaskovic M."/>
            <person name="Eric P."/>
            <person name="Gao J.J."/>
            <person name="Katoh T.K."/>
            <person name="Toda M.J."/>
            <person name="Watabe H."/>
            <person name="Watada M."/>
            <person name="Davis J.S."/>
            <person name="Moyle L.C."/>
            <person name="Manoli G."/>
            <person name="Bertolini E."/>
            <person name="Kostal V."/>
            <person name="Hawley R.S."/>
            <person name="Takahashi A."/>
            <person name="Jones C.D."/>
            <person name="Price D.K."/>
            <person name="Whiteman N."/>
            <person name="Kopp A."/>
            <person name="Matute D.R."/>
            <person name="Petrov D.A."/>
        </authorList>
    </citation>
    <scope>NUCLEOTIDE SEQUENCE [LARGE SCALE GENOMIC DNA]</scope>
</reference>
<feature type="region of interest" description="Disordered" evidence="16">
    <location>
        <begin position="1241"/>
        <end position="1291"/>
    </location>
</feature>
<keyword evidence="12" id="KW-0653">Protein transport</keyword>
<dbReference type="GO" id="GO:0005085">
    <property type="term" value="F:guanyl-nucleotide exchange factor activity"/>
    <property type="evidence" value="ECO:0007669"/>
    <property type="project" value="UniProtKB-KW"/>
</dbReference>
<dbReference type="PROSITE" id="PS50190">
    <property type="entry name" value="SEC7"/>
    <property type="match status" value="1"/>
</dbReference>
<evidence type="ECO:0000259" key="17">
    <source>
        <dbReference type="PROSITE" id="PS50190"/>
    </source>
</evidence>
<evidence type="ECO:0000313" key="18">
    <source>
        <dbReference type="EnsemblMetazoa" id="XP_016981292.1"/>
    </source>
</evidence>
<keyword evidence="14" id="KW-0472">Membrane</keyword>
<evidence type="ECO:0000256" key="16">
    <source>
        <dbReference type="SAM" id="MobiDB-lite"/>
    </source>
</evidence>
<feature type="compositionally biased region" description="Low complexity" evidence="16">
    <location>
        <begin position="1281"/>
        <end position="1291"/>
    </location>
</feature>
<proteinExistence type="predicted"/>
<dbReference type="SMART" id="SM00222">
    <property type="entry name" value="Sec7"/>
    <property type="match status" value="1"/>
</dbReference>
<evidence type="ECO:0000256" key="13">
    <source>
        <dbReference type="ARBA" id="ARBA00023034"/>
    </source>
</evidence>
<evidence type="ECO:0000256" key="1">
    <source>
        <dbReference type="ARBA" id="ARBA00004170"/>
    </source>
</evidence>
<evidence type="ECO:0000256" key="2">
    <source>
        <dbReference type="ARBA" id="ARBA00004222"/>
    </source>
</evidence>
<dbReference type="FunFam" id="1.10.1000.11:FF:000007">
    <property type="entry name" value="Golgi-specific brefeldin A-resistance guanine nucleotide exchange factor 1"/>
    <property type="match status" value="1"/>
</dbReference>
<dbReference type="InterPro" id="IPR023394">
    <property type="entry name" value="Sec7_C_sf"/>
</dbReference>
<dbReference type="PANTHER" id="PTHR10663:SF388">
    <property type="entry name" value="GOLGI-SPECIFIC BREFELDIN A-RESISTANCE GUANINE NUCLEOTIDE EXCHANGE FACTOR 1"/>
    <property type="match status" value="1"/>
</dbReference>
<accession>A0A6P4ET37</accession>
<dbReference type="GO" id="GO:0015031">
    <property type="term" value="P:protein transport"/>
    <property type="evidence" value="ECO:0007669"/>
    <property type="project" value="UniProtKB-KW"/>
</dbReference>
<dbReference type="GO" id="GO:0016197">
    <property type="term" value="P:endosomal transport"/>
    <property type="evidence" value="ECO:0007669"/>
    <property type="project" value="UniProtKB-ARBA"/>
</dbReference>
<evidence type="ECO:0000256" key="3">
    <source>
        <dbReference type="ARBA" id="ARBA00004399"/>
    </source>
</evidence>
<feature type="region of interest" description="Disordered" evidence="16">
    <location>
        <begin position="1386"/>
        <end position="1411"/>
    </location>
</feature>
<organism evidence="20">
    <name type="scientific">Drosophila rhopaloa</name>
    <name type="common">Fruit fly</name>
    <dbReference type="NCBI Taxonomy" id="1041015"/>
    <lineage>
        <taxon>Eukaryota</taxon>
        <taxon>Metazoa</taxon>
        <taxon>Ecdysozoa</taxon>
        <taxon>Arthropoda</taxon>
        <taxon>Hexapoda</taxon>
        <taxon>Insecta</taxon>
        <taxon>Pterygota</taxon>
        <taxon>Neoptera</taxon>
        <taxon>Endopterygota</taxon>
        <taxon>Diptera</taxon>
        <taxon>Brachycera</taxon>
        <taxon>Muscomorpha</taxon>
        <taxon>Ephydroidea</taxon>
        <taxon>Drosophilidae</taxon>
        <taxon>Drosophila</taxon>
        <taxon>Sophophora</taxon>
    </lineage>
</organism>
<dbReference type="InterPro" id="IPR035999">
    <property type="entry name" value="Sec7_dom_sf"/>
</dbReference>
<dbReference type="Pfam" id="PF23325">
    <property type="entry name" value="TPR_28"/>
    <property type="match status" value="1"/>
</dbReference>
<evidence type="ECO:0000256" key="15">
    <source>
        <dbReference type="ARBA" id="ARBA00069794"/>
    </source>
</evidence>
<keyword evidence="11" id="KW-0551">Lipid droplet</keyword>
<dbReference type="InterPro" id="IPR056604">
    <property type="entry name" value="GBF1-like_TPR"/>
</dbReference>
<feature type="region of interest" description="Disordered" evidence="16">
    <location>
        <begin position="221"/>
        <end position="258"/>
    </location>
</feature>
<evidence type="ECO:0000256" key="4">
    <source>
        <dbReference type="ARBA" id="ARBA00004496"/>
    </source>
</evidence>
<dbReference type="GO" id="GO:0032012">
    <property type="term" value="P:regulation of ARF protein signal transduction"/>
    <property type="evidence" value="ECO:0007669"/>
    <property type="project" value="InterPro"/>
</dbReference>
<protein>
    <recommendedName>
        <fullName evidence="15">Golgi-specific brefeldin A-resistance guanine nucleotide exchange factor 1</fullName>
    </recommendedName>
</protein>
<evidence type="ECO:0000313" key="20">
    <source>
        <dbReference type="RefSeq" id="XP_016981292.1"/>
    </source>
</evidence>
<dbReference type="CDD" id="cd00171">
    <property type="entry name" value="Sec7"/>
    <property type="match status" value="1"/>
</dbReference>